<name>A0AAE0EBA7_9ROSI</name>
<evidence type="ECO:0000313" key="1">
    <source>
        <dbReference type="EMBL" id="KAK3222068.1"/>
    </source>
</evidence>
<sequence>MKSGGGNNDGRSDVGGADDFVGLSGLMKAAVIGLEICWVVSDLINAAAEVDMVVVEPWILLG</sequence>
<comment type="caution">
    <text evidence="1">The sequence shown here is derived from an EMBL/GenBank/DDBJ whole genome shotgun (WGS) entry which is preliminary data.</text>
</comment>
<dbReference type="AlphaFoldDB" id="A0AAE0EBA7"/>
<accession>A0AAE0EBA7</accession>
<gene>
    <name evidence="1" type="ORF">Dsin_009093</name>
</gene>
<dbReference type="Proteomes" id="UP001281410">
    <property type="component" value="Unassembled WGS sequence"/>
</dbReference>
<dbReference type="EMBL" id="JANJYJ010000003">
    <property type="protein sequence ID" value="KAK3222068.1"/>
    <property type="molecule type" value="Genomic_DNA"/>
</dbReference>
<proteinExistence type="predicted"/>
<evidence type="ECO:0000313" key="2">
    <source>
        <dbReference type="Proteomes" id="UP001281410"/>
    </source>
</evidence>
<organism evidence="1 2">
    <name type="scientific">Dipteronia sinensis</name>
    <dbReference type="NCBI Taxonomy" id="43782"/>
    <lineage>
        <taxon>Eukaryota</taxon>
        <taxon>Viridiplantae</taxon>
        <taxon>Streptophyta</taxon>
        <taxon>Embryophyta</taxon>
        <taxon>Tracheophyta</taxon>
        <taxon>Spermatophyta</taxon>
        <taxon>Magnoliopsida</taxon>
        <taxon>eudicotyledons</taxon>
        <taxon>Gunneridae</taxon>
        <taxon>Pentapetalae</taxon>
        <taxon>rosids</taxon>
        <taxon>malvids</taxon>
        <taxon>Sapindales</taxon>
        <taxon>Sapindaceae</taxon>
        <taxon>Hippocastanoideae</taxon>
        <taxon>Acereae</taxon>
        <taxon>Dipteronia</taxon>
    </lineage>
</organism>
<protein>
    <submittedName>
        <fullName evidence="1">Uncharacterized protein</fullName>
    </submittedName>
</protein>
<keyword evidence="2" id="KW-1185">Reference proteome</keyword>
<reference evidence="1" key="1">
    <citation type="journal article" date="2023" name="Plant J.">
        <title>Genome sequences and population genomics provide insights into the demographic history, inbreeding, and mutation load of two 'living fossil' tree species of Dipteronia.</title>
        <authorList>
            <person name="Feng Y."/>
            <person name="Comes H.P."/>
            <person name="Chen J."/>
            <person name="Zhu S."/>
            <person name="Lu R."/>
            <person name="Zhang X."/>
            <person name="Li P."/>
            <person name="Qiu J."/>
            <person name="Olsen K.M."/>
            <person name="Qiu Y."/>
        </authorList>
    </citation>
    <scope>NUCLEOTIDE SEQUENCE</scope>
    <source>
        <strain evidence="1">NBL</strain>
    </source>
</reference>